<evidence type="ECO:0000256" key="1">
    <source>
        <dbReference type="SAM" id="SignalP"/>
    </source>
</evidence>
<evidence type="ECO:0000313" key="3">
    <source>
        <dbReference type="Proteomes" id="UP000233100"/>
    </source>
</evidence>
<reference evidence="2" key="2">
    <citation type="submission" date="2025-08" db="UniProtKB">
        <authorList>
            <consortium name="Ensembl"/>
        </authorList>
    </citation>
    <scope>IDENTIFICATION</scope>
</reference>
<sequence length="121" mass="13742">TFEFLFFFLRRSFAFVAQAGVQWHNLGSLRPPPPRFKRFSCLSLPSSWNYRHAPSCLANFVFLVETGFLHVGQAGLELPTSGDPPTLASQSAGITGMSHRPCRIFVFLNRHKHENRRGPLR</sequence>
<reference evidence="2" key="3">
    <citation type="submission" date="2025-09" db="UniProtKB">
        <authorList>
            <consortium name="Ensembl"/>
        </authorList>
    </citation>
    <scope>IDENTIFICATION</scope>
</reference>
<dbReference type="PANTHER" id="PTHR46254:SF3">
    <property type="entry name" value="SECRETED PROTEIN"/>
    <property type="match status" value="1"/>
</dbReference>
<dbReference type="PRINTS" id="PR02045">
    <property type="entry name" value="F138DOMAIN"/>
</dbReference>
<dbReference type="PANTHER" id="PTHR46254">
    <property type="entry name" value="PROTEIN GVQW1-RELATED"/>
    <property type="match status" value="1"/>
</dbReference>
<organism evidence="2 3">
    <name type="scientific">Macaca fascicularis</name>
    <name type="common">Crab-eating macaque</name>
    <name type="synonym">Cynomolgus monkey</name>
    <dbReference type="NCBI Taxonomy" id="9541"/>
    <lineage>
        <taxon>Eukaryota</taxon>
        <taxon>Metazoa</taxon>
        <taxon>Chordata</taxon>
        <taxon>Craniata</taxon>
        <taxon>Vertebrata</taxon>
        <taxon>Euteleostomi</taxon>
        <taxon>Mammalia</taxon>
        <taxon>Eutheria</taxon>
        <taxon>Euarchontoglires</taxon>
        <taxon>Primates</taxon>
        <taxon>Haplorrhini</taxon>
        <taxon>Catarrhini</taxon>
        <taxon>Cercopithecidae</taxon>
        <taxon>Cercopithecinae</taxon>
        <taxon>Macaca</taxon>
    </lineage>
</organism>
<feature type="chain" id="PRO_5031041385" description="Secreted protein" evidence="1">
    <location>
        <begin position="20"/>
        <end position="121"/>
    </location>
</feature>
<feature type="signal peptide" evidence="1">
    <location>
        <begin position="1"/>
        <end position="19"/>
    </location>
</feature>
<dbReference type="AlphaFoldDB" id="A0A7N9CZ80"/>
<proteinExistence type="predicted"/>
<protein>
    <recommendedName>
        <fullName evidence="4">Secreted protein</fullName>
    </recommendedName>
</protein>
<keyword evidence="3" id="KW-1185">Reference proteome</keyword>
<reference evidence="2 3" key="1">
    <citation type="submission" date="2013-03" db="EMBL/GenBank/DDBJ databases">
        <authorList>
            <person name="Warren W."/>
            <person name="Wilson R.K."/>
        </authorList>
    </citation>
    <scope>NUCLEOTIDE SEQUENCE</scope>
</reference>
<keyword evidence="1" id="KW-0732">Signal</keyword>
<evidence type="ECO:0008006" key="4">
    <source>
        <dbReference type="Google" id="ProtNLM"/>
    </source>
</evidence>
<dbReference type="Proteomes" id="UP000233100">
    <property type="component" value="Chromosome 8"/>
</dbReference>
<dbReference type="GeneTree" id="ENSGT00940000170471"/>
<dbReference type="Ensembl" id="ENSMFAT00000072254.1">
    <property type="protein sequence ID" value="ENSMFAP00000056995.1"/>
    <property type="gene ID" value="ENSMFAG00000064254.1"/>
</dbReference>
<name>A0A7N9CZ80_MACFA</name>
<accession>A0A7N9CZ80</accession>
<evidence type="ECO:0000313" key="2">
    <source>
        <dbReference type="Ensembl" id="ENSMFAP00000056995.1"/>
    </source>
</evidence>